<feature type="transmembrane region" description="Helical" evidence="1">
    <location>
        <begin position="47"/>
        <end position="66"/>
    </location>
</feature>
<evidence type="ECO:0000313" key="2">
    <source>
        <dbReference type="EMBL" id="TKB50105.1"/>
    </source>
</evidence>
<organism evidence="2 3">
    <name type="scientific">Ferrimonas aestuarii</name>
    <dbReference type="NCBI Taxonomy" id="2569539"/>
    <lineage>
        <taxon>Bacteria</taxon>
        <taxon>Pseudomonadati</taxon>
        <taxon>Pseudomonadota</taxon>
        <taxon>Gammaproteobacteria</taxon>
        <taxon>Alteromonadales</taxon>
        <taxon>Ferrimonadaceae</taxon>
        <taxon>Ferrimonas</taxon>
    </lineage>
</organism>
<keyword evidence="3" id="KW-1185">Reference proteome</keyword>
<evidence type="ECO:0000256" key="1">
    <source>
        <dbReference type="SAM" id="Phobius"/>
    </source>
</evidence>
<dbReference type="AlphaFoldDB" id="A0A4U1BJ36"/>
<reference evidence="2 3" key="1">
    <citation type="submission" date="2019-04" db="EMBL/GenBank/DDBJ databases">
        <authorList>
            <person name="Hwang J.C."/>
        </authorList>
    </citation>
    <scope>NUCLEOTIDE SEQUENCE [LARGE SCALE GENOMIC DNA]</scope>
    <source>
        <strain evidence="2 3">IMCC35002</strain>
    </source>
</reference>
<name>A0A4U1BJ36_9GAMM</name>
<dbReference type="RefSeq" id="WP_136865129.1">
    <property type="nucleotide sequence ID" value="NZ_SWCJ01000023.1"/>
</dbReference>
<protein>
    <submittedName>
        <fullName evidence="2">Uncharacterized protein</fullName>
    </submittedName>
</protein>
<comment type="caution">
    <text evidence="2">The sequence shown here is derived from an EMBL/GenBank/DDBJ whole genome shotgun (WGS) entry which is preliminary data.</text>
</comment>
<dbReference type="OrthoDB" id="6401371at2"/>
<evidence type="ECO:0000313" key="3">
    <source>
        <dbReference type="Proteomes" id="UP000305675"/>
    </source>
</evidence>
<dbReference type="EMBL" id="SWCJ01000023">
    <property type="protein sequence ID" value="TKB50105.1"/>
    <property type="molecule type" value="Genomic_DNA"/>
</dbReference>
<keyword evidence="1" id="KW-1133">Transmembrane helix</keyword>
<feature type="transmembrane region" description="Helical" evidence="1">
    <location>
        <begin position="6"/>
        <end position="26"/>
    </location>
</feature>
<accession>A0A4U1BJ36</accession>
<sequence>MEWRLFVVFFVLIAGNCYWGYRYYFAQHNKNIDGRERMEQLDDIQDHWLQFSGIALMLIMLLTPLARQALEGAS</sequence>
<keyword evidence="1" id="KW-0472">Membrane</keyword>
<keyword evidence="1" id="KW-0812">Transmembrane</keyword>
<dbReference type="Proteomes" id="UP000305675">
    <property type="component" value="Unassembled WGS sequence"/>
</dbReference>
<gene>
    <name evidence="2" type="ORF">FCL42_19620</name>
</gene>
<proteinExistence type="predicted"/>